<name>A0A502FYX1_9SPHN</name>
<keyword evidence="1" id="KW-1133">Transmembrane helix</keyword>
<gene>
    <name evidence="2" type="primary">madL</name>
    <name evidence="2" type="ORF">EAH76_08105</name>
</gene>
<feature type="transmembrane region" description="Helical" evidence="1">
    <location>
        <begin position="61"/>
        <end position="80"/>
    </location>
</feature>
<dbReference type="Proteomes" id="UP000319931">
    <property type="component" value="Unassembled WGS sequence"/>
</dbReference>
<organism evidence="2 3">
    <name type="scientific">Sphingomonas glacialis</name>
    <dbReference type="NCBI Taxonomy" id="658225"/>
    <lineage>
        <taxon>Bacteria</taxon>
        <taxon>Pseudomonadati</taxon>
        <taxon>Pseudomonadota</taxon>
        <taxon>Alphaproteobacteria</taxon>
        <taxon>Sphingomonadales</taxon>
        <taxon>Sphingomonadaceae</taxon>
        <taxon>Sphingomonas</taxon>
    </lineage>
</organism>
<dbReference type="EMBL" id="RCZC01000002">
    <property type="protein sequence ID" value="TPG54591.1"/>
    <property type="molecule type" value="Genomic_DNA"/>
</dbReference>
<keyword evidence="1" id="KW-0472">Membrane</keyword>
<dbReference type="OrthoDB" id="286752at2"/>
<dbReference type="Pfam" id="PF03817">
    <property type="entry name" value="MadL"/>
    <property type="match status" value="1"/>
</dbReference>
<accession>A0A502FYX1</accession>
<feature type="transmembrane region" description="Helical" evidence="1">
    <location>
        <begin position="29"/>
        <end position="49"/>
    </location>
</feature>
<dbReference type="InterPro" id="IPR004690">
    <property type="entry name" value="Maln_transptMadL"/>
</dbReference>
<evidence type="ECO:0000313" key="2">
    <source>
        <dbReference type="EMBL" id="TPG54591.1"/>
    </source>
</evidence>
<evidence type="ECO:0000256" key="1">
    <source>
        <dbReference type="SAM" id="Phobius"/>
    </source>
</evidence>
<reference evidence="2 3" key="1">
    <citation type="journal article" date="2019" name="Environ. Microbiol.">
        <title>Species interactions and distinct microbial communities in high Arctic permafrost affected cryosols are associated with the CH4 and CO2 gas fluxes.</title>
        <authorList>
            <person name="Altshuler I."/>
            <person name="Hamel J."/>
            <person name="Turney S."/>
            <person name="Magnuson E."/>
            <person name="Levesque R."/>
            <person name="Greer C."/>
            <person name="Whyte L.G."/>
        </authorList>
    </citation>
    <scope>NUCLEOTIDE SEQUENCE [LARGE SCALE GENOMIC DNA]</scope>
    <source>
        <strain evidence="2 3">E6.1</strain>
    </source>
</reference>
<dbReference type="NCBIfam" id="TIGR00807">
    <property type="entry name" value="malonate_madL"/>
    <property type="match status" value="1"/>
</dbReference>
<keyword evidence="1" id="KW-0812">Transmembrane</keyword>
<dbReference type="AlphaFoldDB" id="A0A502FYX1"/>
<comment type="caution">
    <text evidence="2">The sequence shown here is derived from an EMBL/GenBank/DDBJ whole genome shotgun (WGS) entry which is preliminary data.</text>
</comment>
<feature type="transmembrane region" description="Helical" evidence="1">
    <location>
        <begin position="92"/>
        <end position="111"/>
    </location>
</feature>
<proteinExistence type="predicted"/>
<dbReference type="RefSeq" id="WP_140849742.1">
    <property type="nucleotide sequence ID" value="NZ_RCZC01000002.1"/>
</dbReference>
<protein>
    <submittedName>
        <fullName evidence="2">Malonate transporter subunit MadL</fullName>
    </submittedName>
</protein>
<evidence type="ECO:0000313" key="3">
    <source>
        <dbReference type="Proteomes" id="UP000319931"/>
    </source>
</evidence>
<sequence>MIAGVALLAICTLIGQLLGEWLGVLLGVKANVGGVGIAMILLIVARMWLKSRGRYQEGVSRGIGFWAALYIPIVVAMAAQQDVVAAVEGGPVVLIAGVGALLVCFSAVALISRLSGTSETMDEIEAREAREAERAALAANPIVHPAPHPAPQR</sequence>
<dbReference type="GO" id="GO:0016020">
    <property type="term" value="C:membrane"/>
    <property type="evidence" value="ECO:0007669"/>
    <property type="project" value="InterPro"/>
</dbReference>
<keyword evidence="3" id="KW-1185">Reference proteome</keyword>